<protein>
    <recommendedName>
        <fullName evidence="2 8">Site-specific DNA-methyltransferase (adenine-specific)</fullName>
        <ecNumber evidence="2 8">2.1.1.72</ecNumber>
    </recommendedName>
</protein>
<gene>
    <name evidence="9" type="ordered locus">Aaci_2656</name>
</gene>
<dbReference type="EC" id="2.1.1.72" evidence="2 8"/>
<dbReference type="GO" id="GO:0043565">
    <property type="term" value="F:sequence-specific DNA binding"/>
    <property type="evidence" value="ECO:0007669"/>
    <property type="project" value="TreeGrafter"/>
</dbReference>
<dbReference type="GO" id="GO:0032259">
    <property type="term" value="P:methylation"/>
    <property type="evidence" value="ECO:0007669"/>
    <property type="project" value="UniProtKB-KW"/>
</dbReference>
<feature type="binding site" evidence="7">
    <location>
        <position position="24"/>
    </location>
    <ligand>
        <name>S-adenosyl-L-methionine</name>
        <dbReference type="ChEBI" id="CHEBI:59789"/>
    </ligand>
</feature>
<dbReference type="PROSITE" id="PS00092">
    <property type="entry name" value="N6_MTASE"/>
    <property type="match status" value="1"/>
</dbReference>
<keyword evidence="4 8" id="KW-0808">Transferase</keyword>
<dbReference type="REBASE" id="21963">
    <property type="entry name" value="M.Aac446ORF2656P"/>
</dbReference>
<evidence type="ECO:0000256" key="5">
    <source>
        <dbReference type="ARBA" id="ARBA00022691"/>
    </source>
</evidence>
<accession>C8WTR8</accession>
<dbReference type="eggNOG" id="COG0338">
    <property type="taxonomic scope" value="Bacteria"/>
</dbReference>
<dbReference type="PIRSF" id="PIRSF000398">
    <property type="entry name" value="M_m6A_EcoRV"/>
    <property type="match status" value="1"/>
</dbReference>
<feature type="binding site" evidence="7">
    <location>
        <position position="20"/>
    </location>
    <ligand>
        <name>S-adenosyl-L-methionine</name>
        <dbReference type="ChEBI" id="CHEBI:59789"/>
    </ligand>
</feature>
<feature type="binding site" evidence="7">
    <location>
        <position position="64"/>
    </location>
    <ligand>
        <name>S-adenosyl-L-methionine</name>
        <dbReference type="ChEBI" id="CHEBI:59789"/>
    </ligand>
</feature>
<keyword evidence="5 8" id="KW-0949">S-adenosyl-L-methionine</keyword>
<dbReference type="GO" id="GO:0009007">
    <property type="term" value="F:site-specific DNA-methyltransferase (adenine-specific) activity"/>
    <property type="evidence" value="ECO:0007669"/>
    <property type="project" value="UniProtKB-UniRule"/>
</dbReference>
<dbReference type="GO" id="GO:0009307">
    <property type="term" value="P:DNA restriction-modification system"/>
    <property type="evidence" value="ECO:0007669"/>
    <property type="project" value="InterPro"/>
</dbReference>
<name>C8WTR8_ALIAD</name>
<dbReference type="InterPro" id="IPR012263">
    <property type="entry name" value="M_m6A_EcoRV"/>
</dbReference>
<evidence type="ECO:0000313" key="9">
    <source>
        <dbReference type="EMBL" id="ACV59660.1"/>
    </source>
</evidence>
<evidence type="ECO:0000313" key="10">
    <source>
        <dbReference type="Proteomes" id="UP000001917"/>
    </source>
</evidence>
<comment type="catalytic activity">
    <reaction evidence="6 8">
        <text>a 2'-deoxyadenosine in DNA + S-adenosyl-L-methionine = an N(6)-methyl-2'-deoxyadenosine in DNA + S-adenosyl-L-homocysteine + H(+)</text>
        <dbReference type="Rhea" id="RHEA:15197"/>
        <dbReference type="Rhea" id="RHEA-COMP:12418"/>
        <dbReference type="Rhea" id="RHEA-COMP:12419"/>
        <dbReference type="ChEBI" id="CHEBI:15378"/>
        <dbReference type="ChEBI" id="CHEBI:57856"/>
        <dbReference type="ChEBI" id="CHEBI:59789"/>
        <dbReference type="ChEBI" id="CHEBI:90615"/>
        <dbReference type="ChEBI" id="CHEBI:90616"/>
        <dbReference type="EC" id="2.1.1.72"/>
    </reaction>
</comment>
<evidence type="ECO:0000256" key="1">
    <source>
        <dbReference type="ARBA" id="ARBA00006594"/>
    </source>
</evidence>
<dbReference type="InterPro" id="IPR002052">
    <property type="entry name" value="DNA_methylase_N6_adenine_CS"/>
</dbReference>
<dbReference type="Proteomes" id="UP000001917">
    <property type="component" value="Chromosome"/>
</dbReference>
<dbReference type="EMBL" id="CP001727">
    <property type="protein sequence ID" value="ACV59660.1"/>
    <property type="molecule type" value="Genomic_DNA"/>
</dbReference>
<dbReference type="Pfam" id="PF02086">
    <property type="entry name" value="MethyltransfD12"/>
    <property type="match status" value="1"/>
</dbReference>
<evidence type="ECO:0000256" key="6">
    <source>
        <dbReference type="ARBA" id="ARBA00047942"/>
    </source>
</evidence>
<dbReference type="STRING" id="521098.Aaci_2656"/>
<dbReference type="KEGG" id="aac:Aaci_2656"/>
<keyword evidence="10" id="KW-1185">Reference proteome</keyword>
<dbReference type="HOGENOM" id="CLU_063430_0_1_9"/>
<keyword evidence="3 8" id="KW-0489">Methyltransferase</keyword>
<dbReference type="Gene3D" id="1.10.1020.10">
    <property type="entry name" value="Adenine-specific Methyltransferase, Domain 2"/>
    <property type="match status" value="1"/>
</dbReference>
<reference evidence="9 10" key="2">
    <citation type="journal article" date="2010" name="Stand. Genomic Sci.">
        <title>Complete genome sequence of Alicyclobacillus acidocaldarius type strain (104-IA).</title>
        <authorList>
            <person name="Mavromatis K."/>
            <person name="Sikorski J."/>
            <person name="Lapidus A."/>
            <person name="Glavina Del Rio T."/>
            <person name="Copeland A."/>
            <person name="Tice H."/>
            <person name="Cheng J.F."/>
            <person name="Lucas S."/>
            <person name="Chen F."/>
            <person name="Nolan M."/>
            <person name="Bruce D."/>
            <person name="Goodwin L."/>
            <person name="Pitluck S."/>
            <person name="Ivanova N."/>
            <person name="Ovchinnikova G."/>
            <person name="Pati A."/>
            <person name="Chen A."/>
            <person name="Palaniappan K."/>
            <person name="Land M."/>
            <person name="Hauser L."/>
            <person name="Chang Y.J."/>
            <person name="Jeffries C.D."/>
            <person name="Chain P."/>
            <person name="Meincke L."/>
            <person name="Sims D."/>
            <person name="Chertkov O."/>
            <person name="Han C."/>
            <person name="Brettin T."/>
            <person name="Detter J.C."/>
            <person name="Wahrenburg C."/>
            <person name="Rohde M."/>
            <person name="Pukall R."/>
            <person name="Goker M."/>
            <person name="Bristow J."/>
            <person name="Eisen J.A."/>
            <person name="Markowitz V."/>
            <person name="Hugenholtz P."/>
            <person name="Klenk H.P."/>
            <person name="Kyrpides N.C."/>
        </authorList>
    </citation>
    <scope>NUCLEOTIDE SEQUENCE [LARGE SCALE GENOMIC DNA]</scope>
    <source>
        <strain evidence="10">ATCC 27009 / DSM 446 / BCRC 14685 / JCM 5260 / KCTC 1825 / NBRC 15652 / NCIMB 11725 / NRRL B-14509 / 104-IA</strain>
    </source>
</reference>
<proteinExistence type="inferred from homology"/>
<dbReference type="Gene3D" id="3.40.50.150">
    <property type="entry name" value="Vaccinia Virus protein VP39"/>
    <property type="match status" value="1"/>
</dbReference>
<dbReference type="PANTHER" id="PTHR30481:SF3">
    <property type="entry name" value="DNA ADENINE METHYLASE"/>
    <property type="match status" value="1"/>
</dbReference>
<dbReference type="PANTHER" id="PTHR30481">
    <property type="entry name" value="DNA ADENINE METHYLASE"/>
    <property type="match status" value="1"/>
</dbReference>
<dbReference type="InterPro" id="IPR029063">
    <property type="entry name" value="SAM-dependent_MTases_sf"/>
</dbReference>
<organism evidence="9 10">
    <name type="scientific">Alicyclobacillus acidocaldarius subsp. acidocaldarius (strain ATCC 27009 / DSM 446 / BCRC 14685 / JCM 5260 / KCTC 1825 / NBRC 15652 / NCIMB 11725 / NRRL B-14509 / 104-IA)</name>
    <name type="common">Bacillus acidocaldarius</name>
    <dbReference type="NCBI Taxonomy" id="521098"/>
    <lineage>
        <taxon>Bacteria</taxon>
        <taxon>Bacillati</taxon>
        <taxon>Bacillota</taxon>
        <taxon>Bacilli</taxon>
        <taxon>Bacillales</taxon>
        <taxon>Alicyclobacillaceae</taxon>
        <taxon>Alicyclobacillus</taxon>
    </lineage>
</organism>
<evidence type="ECO:0000256" key="3">
    <source>
        <dbReference type="ARBA" id="ARBA00022603"/>
    </source>
</evidence>
<evidence type="ECO:0000256" key="7">
    <source>
        <dbReference type="PIRSR" id="PIRSR000398-1"/>
    </source>
</evidence>
<dbReference type="GO" id="GO:0006298">
    <property type="term" value="P:mismatch repair"/>
    <property type="evidence" value="ECO:0007669"/>
    <property type="project" value="TreeGrafter"/>
</dbReference>
<dbReference type="InterPro" id="IPR012327">
    <property type="entry name" value="MeTrfase_D12"/>
</dbReference>
<dbReference type="SUPFAM" id="SSF53335">
    <property type="entry name" value="S-adenosyl-L-methionine-dependent methyltransferases"/>
    <property type="match status" value="1"/>
</dbReference>
<evidence type="ECO:0000256" key="8">
    <source>
        <dbReference type="RuleBase" id="RU361257"/>
    </source>
</evidence>
<evidence type="ECO:0000256" key="2">
    <source>
        <dbReference type="ARBA" id="ARBA00011900"/>
    </source>
</evidence>
<comment type="similarity">
    <text evidence="1 8">Belongs to the N(4)/N(6)-methyltransferase family.</text>
</comment>
<dbReference type="RefSeq" id="WP_012811893.1">
    <property type="nucleotide sequence ID" value="NC_013205.1"/>
</dbReference>
<dbReference type="NCBIfam" id="TIGR00571">
    <property type="entry name" value="dam"/>
    <property type="match status" value="1"/>
</dbReference>
<dbReference type="PRINTS" id="PR00505">
    <property type="entry name" value="D12N6MTFRASE"/>
</dbReference>
<feature type="binding site" evidence="7">
    <location>
        <position position="191"/>
    </location>
    <ligand>
        <name>S-adenosyl-L-methionine</name>
        <dbReference type="ChEBI" id="CHEBI:59789"/>
    </ligand>
</feature>
<dbReference type="GO" id="GO:1904047">
    <property type="term" value="F:S-adenosyl-L-methionine binding"/>
    <property type="evidence" value="ECO:0007669"/>
    <property type="project" value="TreeGrafter"/>
</dbReference>
<evidence type="ECO:0000256" key="4">
    <source>
        <dbReference type="ARBA" id="ARBA00022679"/>
    </source>
</evidence>
<sequence>MSRLVRPRGEAAGMKPFLKWAGGKYRLLPYIQRALPPGRRLIEPFVGSGAVFLNTSYDAYVLSDINADVIALYRVLSLHGEAFIEACRRLFVPENNCPEVYYALRDEFNASRDLVRRAALFVYLNRHGYNGLCRYNAEGRFNVPFGRYKRPYFPEREMRYFCEKARRAEFLCVDFREVMRMAEPGDVVYCDPPYVPLSKTANFRQYAAQGFGEAEQRDLARIAEELADRGIPVLISNHLTPFTERAYRRAECRQLQVRRAISCQGARRGYAPEVLALFAPRSR</sequence>
<dbReference type="AlphaFoldDB" id="C8WTR8"/>
<dbReference type="InterPro" id="IPR023095">
    <property type="entry name" value="Ade_MeTrfase_dom_2"/>
</dbReference>
<reference evidence="10" key="1">
    <citation type="submission" date="2009-09" db="EMBL/GenBank/DDBJ databases">
        <title>The complete chromosome of Alicyclobacillus acidocaldarius subsp. acidocaldarius DSM 446.</title>
        <authorList>
            <consortium name="US DOE Joint Genome Institute (JGI-PGF)"/>
            <person name="Lucas S."/>
            <person name="Copeland A."/>
            <person name="Lapidus A."/>
            <person name="Glavina del Rio T."/>
            <person name="Dalin E."/>
            <person name="Tice H."/>
            <person name="Bruce D."/>
            <person name="Goodwin L."/>
            <person name="Pitluck S."/>
            <person name="Kyrpides N."/>
            <person name="Mavromatis K."/>
            <person name="Ivanova N."/>
            <person name="Ovchinnikova G."/>
            <person name="Chertkov O."/>
            <person name="Sims D."/>
            <person name="Brettin T."/>
            <person name="Detter J.C."/>
            <person name="Han C."/>
            <person name="Larimer F."/>
            <person name="Land M."/>
            <person name="Hauser L."/>
            <person name="Markowitz V."/>
            <person name="Cheng J.-F."/>
            <person name="Hugenholtz P."/>
            <person name="Woyke T."/>
            <person name="Wu D."/>
            <person name="Pukall R."/>
            <person name="Klenk H.-P."/>
            <person name="Eisen J.A."/>
        </authorList>
    </citation>
    <scope>NUCLEOTIDE SEQUENCE [LARGE SCALE GENOMIC DNA]</scope>
    <source>
        <strain evidence="10">ATCC 27009 / DSM 446 / BCRC 14685 / JCM 5260 / KCTC 1825 / NBRC 15652 / NCIMB 11725 / NRRL B-14509 / 104-IA</strain>
    </source>
</reference>